<dbReference type="InterPro" id="IPR038135">
    <property type="entry name" value="Methylthiotransferase_N_sf"/>
</dbReference>
<dbReference type="SMART" id="SM00729">
    <property type="entry name" value="Elp3"/>
    <property type="match status" value="1"/>
</dbReference>
<dbReference type="GO" id="GO:0006400">
    <property type="term" value="P:tRNA modification"/>
    <property type="evidence" value="ECO:0007669"/>
    <property type="project" value="InterPro"/>
</dbReference>
<evidence type="ECO:0000259" key="10">
    <source>
        <dbReference type="PROSITE" id="PS51449"/>
    </source>
</evidence>
<dbReference type="GO" id="GO:0051539">
    <property type="term" value="F:4 iron, 4 sulfur cluster binding"/>
    <property type="evidence" value="ECO:0007669"/>
    <property type="project" value="UniProtKB-UniRule"/>
</dbReference>
<dbReference type="HAMAP" id="MF_01865">
    <property type="entry name" value="MTTase_RimO"/>
    <property type="match status" value="1"/>
</dbReference>
<dbReference type="InterPro" id="IPR058240">
    <property type="entry name" value="rSAM_sf"/>
</dbReference>
<evidence type="ECO:0000259" key="9">
    <source>
        <dbReference type="PROSITE" id="PS50926"/>
    </source>
</evidence>
<keyword evidence="5 8" id="KW-0479">Metal-binding</keyword>
<keyword evidence="6 8" id="KW-0408">Iron</keyword>
<reference evidence="12 13" key="1">
    <citation type="submission" date="2018-05" db="EMBL/GenBank/DDBJ databases">
        <title>A metagenomic window into the 2 km-deep terrestrial subsurface aquifer revealed taxonomically and functionally diverse microbial community comprising novel uncultured bacterial lineages.</title>
        <authorList>
            <person name="Kadnikov V.V."/>
            <person name="Mardanov A.V."/>
            <person name="Beletsky A.V."/>
            <person name="Banks D."/>
            <person name="Pimenov N.V."/>
            <person name="Frank Y.A."/>
            <person name="Karnachuk O.V."/>
            <person name="Ravin N.V."/>
        </authorList>
    </citation>
    <scope>NUCLEOTIDE SEQUENCE [LARGE SCALE GENOMIC DNA]</scope>
    <source>
        <strain evidence="12">BY</strain>
    </source>
</reference>
<dbReference type="SFLD" id="SFLDG01061">
    <property type="entry name" value="methylthiotransferase"/>
    <property type="match status" value="1"/>
</dbReference>
<dbReference type="GO" id="GO:0103039">
    <property type="term" value="F:protein methylthiotransferase activity"/>
    <property type="evidence" value="ECO:0007669"/>
    <property type="project" value="UniProtKB-EC"/>
</dbReference>
<dbReference type="InterPro" id="IPR013848">
    <property type="entry name" value="Methylthiotransferase_N"/>
</dbReference>
<gene>
    <name evidence="8" type="primary">rimO</name>
    <name evidence="12" type="ORF">BRCON_2782</name>
</gene>
<dbReference type="KEGG" id="schv:BRCON_2782"/>
<comment type="subcellular location">
    <subcellularLocation>
        <location evidence="8">Cytoplasm</location>
    </subcellularLocation>
</comment>
<dbReference type="GO" id="GO:0005829">
    <property type="term" value="C:cytosol"/>
    <property type="evidence" value="ECO:0007669"/>
    <property type="project" value="TreeGrafter"/>
</dbReference>
<comment type="function">
    <text evidence="8">Catalyzes the methylthiolation of an aspartic acid residue of ribosomal protein uS12.</text>
</comment>
<feature type="domain" description="MTTase N-terminal" evidence="10">
    <location>
        <begin position="50"/>
        <end position="176"/>
    </location>
</feature>
<comment type="catalytic activity">
    <reaction evidence="8">
        <text>L-aspartate(89)-[ribosomal protein uS12]-hydrogen + (sulfur carrier)-SH + AH2 + 2 S-adenosyl-L-methionine = 3-methylsulfanyl-L-aspartate(89)-[ribosomal protein uS12]-hydrogen + (sulfur carrier)-H + 5'-deoxyadenosine + L-methionine + A + S-adenosyl-L-homocysteine + 2 H(+)</text>
        <dbReference type="Rhea" id="RHEA:37087"/>
        <dbReference type="Rhea" id="RHEA-COMP:10460"/>
        <dbReference type="Rhea" id="RHEA-COMP:10461"/>
        <dbReference type="Rhea" id="RHEA-COMP:14737"/>
        <dbReference type="Rhea" id="RHEA-COMP:14739"/>
        <dbReference type="ChEBI" id="CHEBI:13193"/>
        <dbReference type="ChEBI" id="CHEBI:15378"/>
        <dbReference type="ChEBI" id="CHEBI:17319"/>
        <dbReference type="ChEBI" id="CHEBI:17499"/>
        <dbReference type="ChEBI" id="CHEBI:29917"/>
        <dbReference type="ChEBI" id="CHEBI:29961"/>
        <dbReference type="ChEBI" id="CHEBI:57844"/>
        <dbReference type="ChEBI" id="CHEBI:57856"/>
        <dbReference type="ChEBI" id="CHEBI:59789"/>
        <dbReference type="ChEBI" id="CHEBI:64428"/>
        <dbReference type="ChEBI" id="CHEBI:73599"/>
        <dbReference type="EC" id="2.8.4.4"/>
    </reaction>
</comment>
<keyword evidence="2 8" id="KW-0963">Cytoplasm</keyword>
<proteinExistence type="inferred from homology"/>
<dbReference type="Gene3D" id="3.30.750.200">
    <property type="match status" value="1"/>
</dbReference>
<feature type="binding site" evidence="8">
    <location>
        <position position="222"/>
    </location>
    <ligand>
        <name>[4Fe-4S] cluster</name>
        <dbReference type="ChEBI" id="CHEBI:49883"/>
        <label>2</label>
        <note>4Fe-4S-S-AdoMet</note>
    </ligand>
</feature>
<dbReference type="PANTHER" id="PTHR43837">
    <property type="entry name" value="RIBOSOMAL PROTEIN S12 METHYLTHIOTRANSFERASE RIMO"/>
    <property type="match status" value="1"/>
</dbReference>
<protein>
    <recommendedName>
        <fullName evidence="8">Ribosomal protein uS12 methylthiotransferase RimO</fullName>
        <shortName evidence="8">uS12 MTTase</shortName>
        <shortName evidence="8">uS12 methylthiotransferase</shortName>
        <ecNumber evidence="8">2.8.4.4</ecNumber>
    </recommendedName>
    <alternativeName>
        <fullName evidence="8">Ribosomal protein uS12 (aspartate-C(3))-methylthiotransferase</fullName>
    </alternativeName>
    <alternativeName>
        <fullName evidence="8">Ribosome maturation factor RimO</fullName>
    </alternativeName>
</protein>
<evidence type="ECO:0000256" key="3">
    <source>
        <dbReference type="ARBA" id="ARBA00022679"/>
    </source>
</evidence>
<feature type="binding site" evidence="8">
    <location>
        <position position="59"/>
    </location>
    <ligand>
        <name>[4Fe-4S] cluster</name>
        <dbReference type="ChEBI" id="CHEBI:49883"/>
        <label>1</label>
    </ligand>
</feature>
<dbReference type="NCBIfam" id="TIGR00089">
    <property type="entry name" value="MiaB/RimO family radical SAM methylthiotransferase"/>
    <property type="match status" value="1"/>
</dbReference>
<dbReference type="InterPro" id="IPR012340">
    <property type="entry name" value="NA-bd_OB-fold"/>
</dbReference>
<dbReference type="EC" id="2.8.4.4" evidence="8"/>
<dbReference type="AlphaFoldDB" id="A0A2Z4Y8E8"/>
<feature type="domain" description="TRAM" evidence="9">
    <location>
        <begin position="435"/>
        <end position="500"/>
    </location>
</feature>
<keyword evidence="1 8" id="KW-0004">4Fe-4S</keyword>
<dbReference type="NCBIfam" id="TIGR01125">
    <property type="entry name" value="30S ribosomal protein S12 methylthiotransferase RimO"/>
    <property type="match status" value="1"/>
</dbReference>
<dbReference type="Gene3D" id="2.40.50.140">
    <property type="entry name" value="Nucleic acid-binding proteins"/>
    <property type="match status" value="1"/>
</dbReference>
<dbReference type="InterPro" id="IPR005840">
    <property type="entry name" value="Ribosomal_uS12_MeSTrfase_RimO"/>
</dbReference>
<dbReference type="InterPro" id="IPR020612">
    <property type="entry name" value="Methylthiotransferase_CS"/>
</dbReference>
<dbReference type="PROSITE" id="PS51918">
    <property type="entry name" value="RADICAL_SAM"/>
    <property type="match status" value="1"/>
</dbReference>
<dbReference type="SFLD" id="SFLDS00029">
    <property type="entry name" value="Radical_SAM"/>
    <property type="match status" value="1"/>
</dbReference>
<evidence type="ECO:0000313" key="12">
    <source>
        <dbReference type="EMBL" id="AXA37524.1"/>
    </source>
</evidence>
<feature type="binding site" evidence="8">
    <location>
        <position position="139"/>
    </location>
    <ligand>
        <name>[4Fe-4S] cluster</name>
        <dbReference type="ChEBI" id="CHEBI:49883"/>
        <label>1</label>
    </ligand>
</feature>
<dbReference type="Pfam" id="PF04055">
    <property type="entry name" value="Radical_SAM"/>
    <property type="match status" value="1"/>
</dbReference>
<evidence type="ECO:0000256" key="2">
    <source>
        <dbReference type="ARBA" id="ARBA00022490"/>
    </source>
</evidence>
<feature type="domain" description="Radical SAM core" evidence="11">
    <location>
        <begin position="201"/>
        <end position="432"/>
    </location>
</feature>
<dbReference type="GO" id="GO:0035599">
    <property type="term" value="F:aspartic acid methylthiotransferase activity"/>
    <property type="evidence" value="ECO:0007669"/>
    <property type="project" value="TreeGrafter"/>
</dbReference>
<dbReference type="Gene3D" id="3.40.50.12160">
    <property type="entry name" value="Methylthiotransferase, N-terminal domain"/>
    <property type="match status" value="1"/>
</dbReference>
<feature type="binding site" evidence="8">
    <location>
        <position position="101"/>
    </location>
    <ligand>
        <name>[4Fe-4S] cluster</name>
        <dbReference type="ChEBI" id="CHEBI:49883"/>
        <label>1</label>
    </ligand>
</feature>
<dbReference type="FunFam" id="3.80.30.20:FF:000001">
    <property type="entry name" value="tRNA-2-methylthio-N(6)-dimethylallyladenosine synthase 2"/>
    <property type="match status" value="1"/>
</dbReference>
<evidence type="ECO:0000256" key="6">
    <source>
        <dbReference type="ARBA" id="ARBA00023004"/>
    </source>
</evidence>
<dbReference type="InterPro" id="IPR006638">
    <property type="entry name" value="Elp3/MiaA/NifB-like_rSAM"/>
</dbReference>
<accession>A0A2Z4Y8E8</accession>
<dbReference type="GO" id="GO:0046872">
    <property type="term" value="F:metal ion binding"/>
    <property type="evidence" value="ECO:0007669"/>
    <property type="project" value="UniProtKB-KW"/>
</dbReference>
<dbReference type="Proteomes" id="UP000262583">
    <property type="component" value="Chromosome"/>
</dbReference>
<name>A0A2Z4Y8E8_SUMC1</name>
<dbReference type="InterPro" id="IPR007197">
    <property type="entry name" value="rSAM"/>
</dbReference>
<keyword evidence="3 8" id="KW-0808">Transferase</keyword>
<dbReference type="SUPFAM" id="SSF102114">
    <property type="entry name" value="Radical SAM enzymes"/>
    <property type="match status" value="1"/>
</dbReference>
<feature type="binding site" evidence="8">
    <location>
        <position position="215"/>
    </location>
    <ligand>
        <name>[4Fe-4S] cluster</name>
        <dbReference type="ChEBI" id="CHEBI:49883"/>
        <label>2</label>
        <note>4Fe-4S-S-AdoMet</note>
    </ligand>
</feature>
<evidence type="ECO:0000256" key="5">
    <source>
        <dbReference type="ARBA" id="ARBA00022723"/>
    </source>
</evidence>
<dbReference type="InterPro" id="IPR005839">
    <property type="entry name" value="Methylthiotransferase"/>
</dbReference>
<dbReference type="Pfam" id="PF00919">
    <property type="entry name" value="UPF0004"/>
    <property type="match status" value="1"/>
</dbReference>
<evidence type="ECO:0000313" key="13">
    <source>
        <dbReference type="Proteomes" id="UP000262583"/>
    </source>
</evidence>
<dbReference type="PROSITE" id="PS51449">
    <property type="entry name" value="MTTASE_N"/>
    <property type="match status" value="1"/>
</dbReference>
<dbReference type="Pfam" id="PF18693">
    <property type="entry name" value="TRAM_2"/>
    <property type="match status" value="1"/>
</dbReference>
<dbReference type="SFLD" id="SFLDG01082">
    <property type="entry name" value="B12-binding_domain_containing"/>
    <property type="match status" value="1"/>
</dbReference>
<organism evidence="12 13">
    <name type="scientific">Sumerlaea chitinivorans</name>
    <dbReference type="NCBI Taxonomy" id="2250252"/>
    <lineage>
        <taxon>Bacteria</taxon>
        <taxon>Candidatus Sumerlaeota</taxon>
        <taxon>Candidatus Sumerlaeia</taxon>
        <taxon>Candidatus Sumerlaeales</taxon>
        <taxon>Candidatus Sumerlaeaceae</taxon>
        <taxon>Candidatus Sumerlaea</taxon>
    </lineage>
</organism>
<evidence type="ECO:0000256" key="1">
    <source>
        <dbReference type="ARBA" id="ARBA00022485"/>
    </source>
</evidence>
<evidence type="ECO:0000256" key="7">
    <source>
        <dbReference type="ARBA" id="ARBA00023014"/>
    </source>
</evidence>
<feature type="binding site" evidence="8">
    <location>
        <position position="219"/>
    </location>
    <ligand>
        <name>[4Fe-4S] cluster</name>
        <dbReference type="ChEBI" id="CHEBI:49883"/>
        <label>2</label>
        <note>4Fe-4S-S-AdoMet</note>
    </ligand>
</feature>
<evidence type="ECO:0000256" key="8">
    <source>
        <dbReference type="HAMAP-Rule" id="MF_01865"/>
    </source>
</evidence>
<evidence type="ECO:0000256" key="4">
    <source>
        <dbReference type="ARBA" id="ARBA00022691"/>
    </source>
</evidence>
<dbReference type="PANTHER" id="PTHR43837:SF1">
    <property type="entry name" value="RIBOSOMAL PROTEIN US12 METHYLTHIOTRANSFERASE RIMO"/>
    <property type="match status" value="1"/>
</dbReference>
<dbReference type="Gene3D" id="3.30.750.210">
    <property type="match status" value="1"/>
</dbReference>
<comment type="similarity">
    <text evidence="8">Belongs to the methylthiotransferase family. RimO subfamily.</text>
</comment>
<evidence type="ECO:0000259" key="11">
    <source>
        <dbReference type="PROSITE" id="PS51918"/>
    </source>
</evidence>
<comment type="cofactor">
    <cofactor evidence="8">
        <name>[4Fe-4S] cluster</name>
        <dbReference type="ChEBI" id="CHEBI:49883"/>
    </cofactor>
    <text evidence="8">Binds 2 [4Fe-4S] clusters. One cluster is coordinated with 3 cysteines and an exchangeable S-adenosyl-L-methionine.</text>
</comment>
<keyword evidence="7 8" id="KW-0411">Iron-sulfur</keyword>
<dbReference type="PROSITE" id="PS50926">
    <property type="entry name" value="TRAM"/>
    <property type="match status" value="1"/>
</dbReference>
<dbReference type="InterPro" id="IPR002792">
    <property type="entry name" value="TRAM_dom"/>
</dbReference>
<dbReference type="CDD" id="cd01335">
    <property type="entry name" value="Radical_SAM"/>
    <property type="match status" value="1"/>
</dbReference>
<dbReference type="PROSITE" id="PS01278">
    <property type="entry name" value="MTTASE_RADICAL"/>
    <property type="match status" value="1"/>
</dbReference>
<dbReference type="EMBL" id="CP030759">
    <property type="protein sequence ID" value="AXA37524.1"/>
    <property type="molecule type" value="Genomic_DNA"/>
</dbReference>
<sequence length="500" mass="55937">MLVNPAFLKNYCLTWGASNNVLSSINFVPRTFAFRETKLSNPRIEPHRKMRIGIVTLGCDKNTVDSEYIGGVLEQAGARVLPAGLDPDPGQDLDVVVIQTCGFIDAAKSQSLETILTWLEYKREREAEGRPLKVFLSGCLVQRYQRELPAELDGVDGYLGVGDYDRVVALLQTGPLSGPVNLVREMPATVVAHPTPRKPLSPSRHYAYLKIADGCNHTCAFCAIPSFKGRLRSVPRRILVEEARALIAQGVRELNLVAQDTSDYGKDLEGGRSALPQLLADLAALPGDFWIRLFYFYPGGVTREFLEVMASSPKIVPYLDMPLQHLHPDVLRRMKRPHLSVNVENTIARLRRAIPELTLRTTFIVGFPQETRAEFEYLLNELRRLRFERVGAFEYSDEEGTPAARLEPKVPRRTARARYDRLMRTQAEIAEEVARSQVGKELRVLVESQVDDITFLARSHMDAPEVDGAVVVRAPRGLRVGEFALVKITGAANYDLFAEA</sequence>
<keyword evidence="4 8" id="KW-0949">S-adenosyl-L-methionine</keyword>
<dbReference type="SFLD" id="SFLDF00274">
    <property type="entry name" value="ribosomal_protein_S12_methylth"/>
    <property type="match status" value="1"/>
</dbReference>